<proteinExistence type="inferred from homology"/>
<name>A0ABV8HY69_9ACTN</name>
<evidence type="ECO:0000256" key="2">
    <source>
        <dbReference type="SAM" id="MobiDB-lite"/>
    </source>
</evidence>
<evidence type="ECO:0000259" key="3">
    <source>
        <dbReference type="Pfam" id="PF01636"/>
    </source>
</evidence>
<dbReference type="PANTHER" id="PTHR21064">
    <property type="entry name" value="AMINOGLYCOSIDE PHOSPHOTRANSFERASE DOMAIN-CONTAINING PROTEIN-RELATED"/>
    <property type="match status" value="1"/>
</dbReference>
<protein>
    <submittedName>
        <fullName evidence="4">Phosphotransferase enzyme family protein</fullName>
    </submittedName>
</protein>
<dbReference type="SUPFAM" id="SSF56112">
    <property type="entry name" value="Protein kinase-like (PK-like)"/>
    <property type="match status" value="1"/>
</dbReference>
<comment type="similarity">
    <text evidence="1">Belongs to the pseudomonas-type ThrB family.</text>
</comment>
<dbReference type="Proteomes" id="UP001595850">
    <property type="component" value="Unassembled WGS sequence"/>
</dbReference>
<dbReference type="InterPro" id="IPR050249">
    <property type="entry name" value="Pseudomonas-type_ThrB"/>
</dbReference>
<sequence>MSAGVREPAGYAGQGGAVRPAGRAGPEGEGAGPGGGGTTRTHDLSAGGGVLARVEETAREAARLHGLPAAEVTLINVSENATFRVDDPETGLRAVLRVHRLGYHSAAAIGSELAWLEALRAQAGVRTPAVIPAPDGSRVLAVPEPVPEAGPQAAPGALPRARTRHCVLFEFLPGSEPPQDRLVEGFERLGEVTARMHRHARSWRRPAGFTRFHWDYDAMLGAESRWGRWQDGPGMDAEALAVLARLDGELRGRLRRFGRDTGRYGLIHADLRLANLLVTGDGPPSVIDFDDCGFGWYLYDLAAALSFIEHDPRVPEMIEAWLRGYRSAGVLAGGDEAEIWTFVLLRRLLLVAWIGSHGGVDIAAELGAGYTRGACELAERYLTGALPAFR</sequence>
<feature type="domain" description="Aminoglycoside phosphotransferase" evidence="3">
    <location>
        <begin position="78"/>
        <end position="326"/>
    </location>
</feature>
<keyword evidence="5" id="KW-1185">Reference proteome</keyword>
<reference evidence="5" key="1">
    <citation type="journal article" date="2019" name="Int. J. Syst. Evol. Microbiol.">
        <title>The Global Catalogue of Microorganisms (GCM) 10K type strain sequencing project: providing services to taxonomists for standard genome sequencing and annotation.</title>
        <authorList>
            <consortium name="The Broad Institute Genomics Platform"/>
            <consortium name="The Broad Institute Genome Sequencing Center for Infectious Disease"/>
            <person name="Wu L."/>
            <person name="Ma J."/>
        </authorList>
    </citation>
    <scope>NUCLEOTIDE SEQUENCE [LARGE SCALE GENOMIC DNA]</scope>
    <source>
        <strain evidence="5">TBRC 4489</strain>
    </source>
</reference>
<dbReference type="EMBL" id="JBHSBM010000005">
    <property type="protein sequence ID" value="MFC4056809.1"/>
    <property type="molecule type" value="Genomic_DNA"/>
</dbReference>
<dbReference type="Pfam" id="PF01636">
    <property type="entry name" value="APH"/>
    <property type="match status" value="1"/>
</dbReference>
<dbReference type="PANTHER" id="PTHR21064:SF6">
    <property type="entry name" value="AMINOGLYCOSIDE PHOSPHOTRANSFERASE DOMAIN-CONTAINING PROTEIN"/>
    <property type="match status" value="1"/>
</dbReference>
<dbReference type="RefSeq" id="WP_377284768.1">
    <property type="nucleotide sequence ID" value="NZ_JBHSBM010000005.1"/>
</dbReference>
<evidence type="ECO:0000256" key="1">
    <source>
        <dbReference type="ARBA" id="ARBA00038240"/>
    </source>
</evidence>
<accession>A0ABV8HY69</accession>
<organism evidence="4 5">
    <name type="scientific">Planomonospora corallina</name>
    <dbReference type="NCBI Taxonomy" id="1806052"/>
    <lineage>
        <taxon>Bacteria</taxon>
        <taxon>Bacillati</taxon>
        <taxon>Actinomycetota</taxon>
        <taxon>Actinomycetes</taxon>
        <taxon>Streptosporangiales</taxon>
        <taxon>Streptosporangiaceae</taxon>
        <taxon>Planomonospora</taxon>
    </lineage>
</organism>
<dbReference type="InterPro" id="IPR011009">
    <property type="entry name" value="Kinase-like_dom_sf"/>
</dbReference>
<evidence type="ECO:0000313" key="4">
    <source>
        <dbReference type="EMBL" id="MFC4056809.1"/>
    </source>
</evidence>
<comment type="caution">
    <text evidence="4">The sequence shown here is derived from an EMBL/GenBank/DDBJ whole genome shotgun (WGS) entry which is preliminary data.</text>
</comment>
<evidence type="ECO:0000313" key="5">
    <source>
        <dbReference type="Proteomes" id="UP001595850"/>
    </source>
</evidence>
<feature type="compositionally biased region" description="Gly residues" evidence="2">
    <location>
        <begin position="25"/>
        <end position="38"/>
    </location>
</feature>
<dbReference type="Gene3D" id="3.90.1200.10">
    <property type="match status" value="1"/>
</dbReference>
<gene>
    <name evidence="4" type="ORF">ACFOWE_00755</name>
</gene>
<dbReference type="InterPro" id="IPR002575">
    <property type="entry name" value="Aminoglycoside_PTrfase"/>
</dbReference>
<feature type="region of interest" description="Disordered" evidence="2">
    <location>
        <begin position="1"/>
        <end position="45"/>
    </location>
</feature>